<feature type="compositionally biased region" description="Acidic residues" evidence="1">
    <location>
        <begin position="409"/>
        <end position="420"/>
    </location>
</feature>
<dbReference type="PANTHER" id="PTHR40124:SF1">
    <property type="entry name" value="DISAGGREGATASE RELATED REPEAT PROTEIN"/>
    <property type="match status" value="1"/>
</dbReference>
<protein>
    <recommendedName>
        <fullName evidence="3">Polysaccharide lyase 14 domain-containing protein</fullName>
    </recommendedName>
</protein>
<keyword evidence="5" id="KW-1185">Reference proteome</keyword>
<feature type="region of interest" description="Disordered" evidence="1">
    <location>
        <begin position="389"/>
        <end position="425"/>
    </location>
</feature>
<keyword evidence="2" id="KW-0732">Signal</keyword>
<evidence type="ECO:0000313" key="4">
    <source>
        <dbReference type="EMBL" id="KAJ7765793.1"/>
    </source>
</evidence>
<feature type="domain" description="Polysaccharide lyase 14" evidence="3">
    <location>
        <begin position="218"/>
        <end position="390"/>
    </location>
</feature>
<sequence>MVLLSALAQSLLRVLVSSFSVADDNSTPIPVARRDLSVTQDLPFVLDAVGTLLIAPAQILAPTTAVDSSPFSLFPVNNPPPAIHTSQSAPSVSFVLITATEVVTDTEILIEPPATITVSASPSTVTQVVTDFIPTPAPSSSTSSTSTPASTKTEWAAPAQMTDLSAFNVTAFPAGQQNLRLVNGIPASASATSSSAPDPLGIRPSATATPSSYTAWNNDSTVMQLLYPAGSSNPAGQPQGGAEIYCTPIDITSAQMVTLEYSVWFPYKFNWVKGGKLPGLYGGRMGCSGGDAALNCFSTRLMWRQGGKGELYLYAKKDKQTAALCNDSQSECNADYGLSIGRGSFKFATGGWTTVSQTVRLNTPGKQDGGFLLLVNGQPVIHREDIFYRDVPPPDAKMPPASSTSTTPDPDDDGDDDDDSGLLSPLAPLITGLTGLLDRRTVVPGDAGPFLLTAPTPVPQQASAAADDVILPGHAQEWVLELPPPRTDPATTTETMTTTSTVSTTVMLYPTLVPGSEQSVQVTWPISFLGIFFSTFFGGHGSEYATPKDQNVWFKDFDLVLNH</sequence>
<feature type="chain" id="PRO_5041983284" description="Polysaccharide lyase 14 domain-containing protein" evidence="2">
    <location>
        <begin position="19"/>
        <end position="563"/>
    </location>
</feature>
<dbReference type="PANTHER" id="PTHR40124">
    <property type="match status" value="1"/>
</dbReference>
<name>A0AAD7JM59_9AGAR</name>
<dbReference type="Proteomes" id="UP001215598">
    <property type="component" value="Unassembled WGS sequence"/>
</dbReference>
<evidence type="ECO:0000313" key="5">
    <source>
        <dbReference type="Proteomes" id="UP001215598"/>
    </source>
</evidence>
<organism evidence="4 5">
    <name type="scientific">Mycena metata</name>
    <dbReference type="NCBI Taxonomy" id="1033252"/>
    <lineage>
        <taxon>Eukaryota</taxon>
        <taxon>Fungi</taxon>
        <taxon>Dikarya</taxon>
        <taxon>Basidiomycota</taxon>
        <taxon>Agaricomycotina</taxon>
        <taxon>Agaricomycetes</taxon>
        <taxon>Agaricomycetidae</taxon>
        <taxon>Agaricales</taxon>
        <taxon>Marasmiineae</taxon>
        <taxon>Mycenaceae</taxon>
        <taxon>Mycena</taxon>
    </lineage>
</organism>
<evidence type="ECO:0000256" key="1">
    <source>
        <dbReference type="SAM" id="MobiDB-lite"/>
    </source>
</evidence>
<accession>A0AAD7JM59</accession>
<dbReference type="InterPro" id="IPR048958">
    <property type="entry name" value="Polysacc_lyase_14"/>
</dbReference>
<dbReference type="Gene3D" id="2.60.120.200">
    <property type="match status" value="2"/>
</dbReference>
<gene>
    <name evidence="4" type="ORF">B0H16DRAFT_402523</name>
</gene>
<dbReference type="AlphaFoldDB" id="A0AAD7JM59"/>
<comment type="caution">
    <text evidence="4">The sequence shown here is derived from an EMBL/GenBank/DDBJ whole genome shotgun (WGS) entry which is preliminary data.</text>
</comment>
<reference evidence="4" key="1">
    <citation type="submission" date="2023-03" db="EMBL/GenBank/DDBJ databases">
        <title>Massive genome expansion in bonnet fungi (Mycena s.s.) driven by repeated elements and novel gene families across ecological guilds.</title>
        <authorList>
            <consortium name="Lawrence Berkeley National Laboratory"/>
            <person name="Harder C.B."/>
            <person name="Miyauchi S."/>
            <person name="Viragh M."/>
            <person name="Kuo A."/>
            <person name="Thoen E."/>
            <person name="Andreopoulos B."/>
            <person name="Lu D."/>
            <person name="Skrede I."/>
            <person name="Drula E."/>
            <person name="Henrissat B."/>
            <person name="Morin E."/>
            <person name="Kohler A."/>
            <person name="Barry K."/>
            <person name="LaButti K."/>
            <person name="Morin E."/>
            <person name="Salamov A."/>
            <person name="Lipzen A."/>
            <person name="Mereny Z."/>
            <person name="Hegedus B."/>
            <person name="Baldrian P."/>
            <person name="Stursova M."/>
            <person name="Weitz H."/>
            <person name="Taylor A."/>
            <person name="Grigoriev I.V."/>
            <person name="Nagy L.G."/>
            <person name="Martin F."/>
            <person name="Kauserud H."/>
        </authorList>
    </citation>
    <scope>NUCLEOTIDE SEQUENCE</scope>
    <source>
        <strain evidence="4">CBHHK182m</strain>
    </source>
</reference>
<feature type="signal peptide" evidence="2">
    <location>
        <begin position="1"/>
        <end position="18"/>
    </location>
</feature>
<evidence type="ECO:0000259" key="3">
    <source>
        <dbReference type="Pfam" id="PF21294"/>
    </source>
</evidence>
<feature type="domain" description="Polysaccharide lyase 14" evidence="3">
    <location>
        <begin position="526"/>
        <end position="557"/>
    </location>
</feature>
<evidence type="ECO:0000256" key="2">
    <source>
        <dbReference type="SAM" id="SignalP"/>
    </source>
</evidence>
<dbReference type="EMBL" id="JARKIB010000025">
    <property type="protein sequence ID" value="KAJ7765793.1"/>
    <property type="molecule type" value="Genomic_DNA"/>
</dbReference>
<feature type="compositionally biased region" description="Low complexity" evidence="1">
    <location>
        <begin position="399"/>
        <end position="408"/>
    </location>
</feature>
<proteinExistence type="predicted"/>
<dbReference type="Pfam" id="PF21294">
    <property type="entry name" value="Polysacc_lyase_14"/>
    <property type="match status" value="2"/>
</dbReference>